<sequence>MSSRRVTRKARVASTKTKAEASKSTMPKSISLAEAMGATLPPPAGAPKKNLRQVETRARRQRRSPLLESVDTVEKIHGLIQAAKLIVKDEKYKDDPKVNVLRMYRKGCKQAMHSESWAKPGFYCGDEYGNQNMYEEMMVTRKIEAEEIEVLDMKHREAKKARFARLRREGHPDPDEPEEPEETWQDPLSREKLGLGQI</sequence>
<keyword evidence="3" id="KW-1185">Reference proteome</keyword>
<protein>
    <submittedName>
        <fullName evidence="2">Uncharacterized protein</fullName>
    </submittedName>
</protein>
<feature type="region of interest" description="Disordered" evidence="1">
    <location>
        <begin position="1"/>
        <end position="63"/>
    </location>
</feature>
<comment type="caution">
    <text evidence="2">The sequence shown here is derived from an EMBL/GenBank/DDBJ whole genome shotgun (WGS) entry which is preliminary data.</text>
</comment>
<dbReference type="EMBL" id="JAVRRF010000016">
    <property type="protein sequence ID" value="KAK5057411.1"/>
    <property type="molecule type" value="Genomic_DNA"/>
</dbReference>
<dbReference type="Proteomes" id="UP001345691">
    <property type="component" value="Unassembled WGS sequence"/>
</dbReference>
<accession>A0ABR0J6Z6</accession>
<gene>
    <name evidence="2" type="ORF">LTR69_007452</name>
</gene>
<name>A0ABR0J6Z6_9EURO</name>
<proteinExistence type="predicted"/>
<feature type="region of interest" description="Disordered" evidence="1">
    <location>
        <begin position="162"/>
        <end position="198"/>
    </location>
</feature>
<feature type="compositionally biased region" description="Basic and acidic residues" evidence="1">
    <location>
        <begin position="188"/>
        <end position="198"/>
    </location>
</feature>
<feature type="compositionally biased region" description="Basic residues" evidence="1">
    <location>
        <begin position="1"/>
        <end position="11"/>
    </location>
</feature>
<evidence type="ECO:0000256" key="1">
    <source>
        <dbReference type="SAM" id="MobiDB-lite"/>
    </source>
</evidence>
<evidence type="ECO:0000313" key="3">
    <source>
        <dbReference type="Proteomes" id="UP001345691"/>
    </source>
</evidence>
<organism evidence="2 3">
    <name type="scientific">Exophiala sideris</name>
    <dbReference type="NCBI Taxonomy" id="1016849"/>
    <lineage>
        <taxon>Eukaryota</taxon>
        <taxon>Fungi</taxon>
        <taxon>Dikarya</taxon>
        <taxon>Ascomycota</taxon>
        <taxon>Pezizomycotina</taxon>
        <taxon>Eurotiomycetes</taxon>
        <taxon>Chaetothyriomycetidae</taxon>
        <taxon>Chaetothyriales</taxon>
        <taxon>Herpotrichiellaceae</taxon>
        <taxon>Exophiala</taxon>
    </lineage>
</organism>
<evidence type="ECO:0000313" key="2">
    <source>
        <dbReference type="EMBL" id="KAK5057411.1"/>
    </source>
</evidence>
<reference evidence="2 3" key="1">
    <citation type="submission" date="2023-08" db="EMBL/GenBank/DDBJ databases">
        <title>Black Yeasts Isolated from many extreme environments.</title>
        <authorList>
            <person name="Coleine C."/>
            <person name="Stajich J.E."/>
            <person name="Selbmann L."/>
        </authorList>
    </citation>
    <scope>NUCLEOTIDE SEQUENCE [LARGE SCALE GENOMIC DNA]</scope>
    <source>
        <strain evidence="2 3">CCFEE 6328</strain>
    </source>
</reference>
<feature type="compositionally biased region" description="Acidic residues" evidence="1">
    <location>
        <begin position="175"/>
        <end position="184"/>
    </location>
</feature>